<feature type="signal peptide" evidence="2">
    <location>
        <begin position="1"/>
        <end position="32"/>
    </location>
</feature>
<feature type="region of interest" description="Disordered" evidence="1">
    <location>
        <begin position="123"/>
        <end position="142"/>
    </location>
</feature>
<keyword evidence="5" id="KW-1185">Reference proteome</keyword>
<proteinExistence type="predicted"/>
<protein>
    <submittedName>
        <fullName evidence="3">Uncharacterized protein</fullName>
    </submittedName>
</protein>
<feature type="region of interest" description="Disordered" evidence="1">
    <location>
        <begin position="331"/>
        <end position="367"/>
    </location>
</feature>
<feature type="chain" id="PRO_5033473581" evidence="2">
    <location>
        <begin position="33"/>
        <end position="455"/>
    </location>
</feature>
<gene>
    <name evidence="3" type="ORF">PGT21_013032</name>
    <name evidence="4" type="ORF">PGTUg99_018332</name>
</gene>
<reference evidence="5 6" key="1">
    <citation type="submission" date="2019-05" db="EMBL/GenBank/DDBJ databases">
        <title>Emergence of the Ug99 lineage of the wheat stem rust pathogen through somatic hybridization.</title>
        <authorList>
            <person name="Li F."/>
            <person name="Upadhyaya N.M."/>
            <person name="Sperschneider J."/>
            <person name="Matny O."/>
            <person name="Nguyen-Phuc H."/>
            <person name="Mago R."/>
            <person name="Raley C."/>
            <person name="Miller M.E."/>
            <person name="Silverstein K.A.T."/>
            <person name="Henningsen E."/>
            <person name="Hirsch C.D."/>
            <person name="Visser B."/>
            <person name="Pretorius Z.A."/>
            <person name="Steffenson B.J."/>
            <person name="Schwessinger B."/>
            <person name="Dodds P.N."/>
            <person name="Figueroa M."/>
        </authorList>
    </citation>
    <scope>NUCLEOTIDE SEQUENCE [LARGE SCALE GENOMIC DNA]</scope>
    <source>
        <strain evidence="3">21-0</strain>
        <strain evidence="4 6">Ug99</strain>
    </source>
</reference>
<keyword evidence="2" id="KW-0732">Signal</keyword>
<dbReference type="OrthoDB" id="10310178at2759"/>
<evidence type="ECO:0000256" key="1">
    <source>
        <dbReference type="SAM" id="MobiDB-lite"/>
    </source>
</evidence>
<dbReference type="EMBL" id="VDEP01000170">
    <property type="protein sequence ID" value="KAA1126771.1"/>
    <property type="molecule type" value="Genomic_DNA"/>
</dbReference>
<dbReference type="Proteomes" id="UP000324748">
    <property type="component" value="Unassembled WGS sequence"/>
</dbReference>
<evidence type="ECO:0000313" key="3">
    <source>
        <dbReference type="EMBL" id="KAA1076604.1"/>
    </source>
</evidence>
<evidence type="ECO:0000313" key="6">
    <source>
        <dbReference type="Proteomes" id="UP000325313"/>
    </source>
</evidence>
<feature type="compositionally biased region" description="Polar residues" evidence="1">
    <location>
        <begin position="331"/>
        <end position="351"/>
    </location>
</feature>
<dbReference type="EMBL" id="VSWC01000145">
    <property type="protein sequence ID" value="KAA1076604.1"/>
    <property type="molecule type" value="Genomic_DNA"/>
</dbReference>
<evidence type="ECO:0000313" key="5">
    <source>
        <dbReference type="Proteomes" id="UP000324748"/>
    </source>
</evidence>
<dbReference type="Proteomes" id="UP000325313">
    <property type="component" value="Unassembled WGS sequence"/>
</dbReference>
<organism evidence="3 5">
    <name type="scientific">Puccinia graminis f. sp. tritici</name>
    <dbReference type="NCBI Taxonomy" id="56615"/>
    <lineage>
        <taxon>Eukaryota</taxon>
        <taxon>Fungi</taxon>
        <taxon>Dikarya</taxon>
        <taxon>Basidiomycota</taxon>
        <taxon>Pucciniomycotina</taxon>
        <taxon>Pucciniomycetes</taxon>
        <taxon>Pucciniales</taxon>
        <taxon>Pucciniaceae</taxon>
        <taxon>Puccinia</taxon>
    </lineage>
</organism>
<name>A0A5B0MKI9_PUCGR</name>
<accession>A0A5B0MKI9</accession>
<comment type="caution">
    <text evidence="3">The sequence shown here is derived from an EMBL/GenBank/DDBJ whole genome shotgun (WGS) entry which is preliminary data.</text>
</comment>
<dbReference type="AlphaFoldDB" id="A0A5B0MKI9"/>
<sequence length="455" mass="50846">MSSVPFRLCSLGFCLNSLWLLTINIFLSFVEARPAIVPPYIEFCHPEQTFSGNQFVDQIQSLHGYFPGSSPSRDHLSHNTLSSNPKRGGFSQMIGMDVDQPHQSGPKLRKEYKSPLIDLPKLNRLEHQAASDEDQTPVRPEKKLRMSVADPAELPERAPSLQRLKTLSQTCALLQGKRETRTHVSRVAASSSMMAADEGSIKEPGRYWMKLYSNRRRIKSLVAQDVPSEEGKPTLPGIHWQTLYSNRHKIKTPGKATRSSSTTATLALQILAFWRKMSRSFKHSVLPETPTLRGTSTIPLDDRKGKKLLELYEPGVEATTSISQPNVLDVGTLSTSAENPGETSSKSSQDLNLAPYDTGPSNRVPRLPHEIKTAPVDEVNPRKRKHWRSAATKVRAVKALGGLDKAIHRADRFFQKLDGFINVVDKSLEHIDHVLEKAEELEHFMGLKKSGFGHL</sequence>
<evidence type="ECO:0000313" key="4">
    <source>
        <dbReference type="EMBL" id="KAA1126771.1"/>
    </source>
</evidence>
<evidence type="ECO:0000256" key="2">
    <source>
        <dbReference type="SAM" id="SignalP"/>
    </source>
</evidence>